<protein>
    <submittedName>
        <fullName evidence="2">Uncharacterized protein</fullName>
    </submittedName>
</protein>
<feature type="region of interest" description="Disordered" evidence="1">
    <location>
        <begin position="254"/>
        <end position="320"/>
    </location>
</feature>
<accession>A0AA40B2X9</accession>
<dbReference type="EMBL" id="JAUKTV010000010">
    <property type="protein sequence ID" value="KAK0726497.1"/>
    <property type="molecule type" value="Genomic_DNA"/>
</dbReference>
<proteinExistence type="predicted"/>
<evidence type="ECO:0000256" key="1">
    <source>
        <dbReference type="SAM" id="MobiDB-lite"/>
    </source>
</evidence>
<dbReference type="Proteomes" id="UP001172159">
    <property type="component" value="Unassembled WGS sequence"/>
</dbReference>
<feature type="compositionally biased region" description="Basic residues" evidence="1">
    <location>
        <begin position="24"/>
        <end position="33"/>
    </location>
</feature>
<feature type="compositionally biased region" description="Polar residues" evidence="1">
    <location>
        <begin position="97"/>
        <end position="110"/>
    </location>
</feature>
<organism evidence="2 3">
    <name type="scientific">Apiosordaria backusii</name>
    <dbReference type="NCBI Taxonomy" id="314023"/>
    <lineage>
        <taxon>Eukaryota</taxon>
        <taxon>Fungi</taxon>
        <taxon>Dikarya</taxon>
        <taxon>Ascomycota</taxon>
        <taxon>Pezizomycotina</taxon>
        <taxon>Sordariomycetes</taxon>
        <taxon>Sordariomycetidae</taxon>
        <taxon>Sordariales</taxon>
        <taxon>Lasiosphaeriaceae</taxon>
        <taxon>Apiosordaria</taxon>
    </lineage>
</organism>
<evidence type="ECO:0000313" key="2">
    <source>
        <dbReference type="EMBL" id="KAK0726497.1"/>
    </source>
</evidence>
<gene>
    <name evidence="2" type="ORF">B0T21DRAFT_35222</name>
</gene>
<keyword evidence="3" id="KW-1185">Reference proteome</keyword>
<feature type="region of interest" description="Disordered" evidence="1">
    <location>
        <begin position="90"/>
        <end position="121"/>
    </location>
</feature>
<dbReference type="AlphaFoldDB" id="A0AA40B2X9"/>
<sequence length="422" mass="46555">MPLLALFRNRDAKGPTESPSTNVSKKRLRKKPFARLSETKCEPTQENSQAMGNYVSLENIQRPQRPPRAATGIPELPCLPIYETLTLSMGSSKAPHNGNSETSLMKTSGKNRPPSKVTPQNTSRVRFIPQEKTSAFKLVPTVHAAPNPQPTPKSPVHDRASILADSYRSILPDFDAMEETNPDPENTVILKKRPTELSLKRPYVGLNRPQSIYRQSTAAKQVVVEIPSSPHHRSFIAQIDSVIAPLSAASSITAVDNSERSSEEETAPPAVPPQAPQRKYQAMNRSRVVPQPSSTTLNCTPVSPKRPAPPSPRFNIPKGGNNNKSSLALQICTHMLTDELKKALFAKREGVDEDSQAGKLQVLLLIEAYEGVMDNCREQLALSEQEGRNVEIKNAKEAMEILGHWLDSLYEIYAEAFGDDDD</sequence>
<feature type="compositionally biased region" description="Polar residues" evidence="1">
    <location>
        <begin position="291"/>
        <end position="300"/>
    </location>
</feature>
<evidence type="ECO:0000313" key="3">
    <source>
        <dbReference type="Proteomes" id="UP001172159"/>
    </source>
</evidence>
<comment type="caution">
    <text evidence="2">The sequence shown here is derived from an EMBL/GenBank/DDBJ whole genome shotgun (WGS) entry which is preliminary data.</text>
</comment>
<feature type="region of interest" description="Disordered" evidence="1">
    <location>
        <begin position="1"/>
        <end position="49"/>
    </location>
</feature>
<reference evidence="2" key="1">
    <citation type="submission" date="2023-06" db="EMBL/GenBank/DDBJ databases">
        <title>Genome-scale phylogeny and comparative genomics of the fungal order Sordariales.</title>
        <authorList>
            <consortium name="Lawrence Berkeley National Laboratory"/>
            <person name="Hensen N."/>
            <person name="Bonometti L."/>
            <person name="Westerberg I."/>
            <person name="Brannstrom I.O."/>
            <person name="Guillou S."/>
            <person name="Cros-Aarteil S."/>
            <person name="Calhoun S."/>
            <person name="Haridas S."/>
            <person name="Kuo A."/>
            <person name="Mondo S."/>
            <person name="Pangilinan J."/>
            <person name="Riley R."/>
            <person name="Labutti K."/>
            <person name="Andreopoulos B."/>
            <person name="Lipzen A."/>
            <person name="Chen C."/>
            <person name="Yanf M."/>
            <person name="Daum C."/>
            <person name="Ng V."/>
            <person name="Clum A."/>
            <person name="Steindorff A."/>
            <person name="Ohm R."/>
            <person name="Martin F."/>
            <person name="Silar P."/>
            <person name="Natvig D."/>
            <person name="Lalanne C."/>
            <person name="Gautier V."/>
            <person name="Ament-Velasquez S.L."/>
            <person name="Kruys A."/>
            <person name="Hutchinson M.I."/>
            <person name="Powell A.J."/>
            <person name="Barry K."/>
            <person name="Miller A.N."/>
            <person name="Grigoriev I.V."/>
            <person name="Debuchy R."/>
            <person name="Gladieux P."/>
            <person name="Thoren M.H."/>
            <person name="Johannesson H."/>
        </authorList>
    </citation>
    <scope>NUCLEOTIDE SEQUENCE</scope>
    <source>
        <strain evidence="2">CBS 540.89</strain>
    </source>
</reference>
<name>A0AA40B2X9_9PEZI</name>